<comment type="caution">
    <text evidence="1">The sequence shown here is derived from an EMBL/GenBank/DDBJ whole genome shotgun (WGS) entry which is preliminary data.</text>
</comment>
<organism evidence="1 2">
    <name type="scientific">Populus alba</name>
    <name type="common">White poplar</name>
    <dbReference type="NCBI Taxonomy" id="43335"/>
    <lineage>
        <taxon>Eukaryota</taxon>
        <taxon>Viridiplantae</taxon>
        <taxon>Streptophyta</taxon>
        <taxon>Embryophyta</taxon>
        <taxon>Tracheophyta</taxon>
        <taxon>Spermatophyta</taxon>
        <taxon>Magnoliopsida</taxon>
        <taxon>eudicotyledons</taxon>
        <taxon>Gunneridae</taxon>
        <taxon>Pentapetalae</taxon>
        <taxon>rosids</taxon>
        <taxon>fabids</taxon>
        <taxon>Malpighiales</taxon>
        <taxon>Salicaceae</taxon>
        <taxon>Saliceae</taxon>
        <taxon>Populus</taxon>
    </lineage>
</organism>
<dbReference type="Proteomes" id="UP000309997">
    <property type="component" value="Unassembled WGS sequence"/>
</dbReference>
<protein>
    <submittedName>
        <fullName evidence="1">Uncharacterized protein</fullName>
    </submittedName>
</protein>
<keyword evidence="2" id="KW-1185">Reference proteome</keyword>
<sequence length="789" mass="90886">MLKPQLHQSHLSTKIPFLLPKPFIHGSGHASFPVYSRSLSTKANKKVRAGYKHGSIKSIASVTQQSTDVKAVVTVKQTVVDFWTEIGIERGLDDFTDLFGKTLLLELVSAELDPKTGLEKPSIRGYAHKIDHEGEDIKYEADFVVPPDFGEIGAIFVENEHHKEMYLHDVVLNGFPAGPVHVTCDSWIHPKFDNKKKRIFFTNKKHQMDWQKLRKEELETLQGNDNGERKKGERIYDYDVYNDLGNPDSDPETARPVIGGEEHPYPRRCRTGRPRTESDPLTETRSSSFYVPRDEEFSEIKMGTFSAKTLKSVLHALVPSLSTAIVDSDLGFPFFSSIDALFNEGINLPPLKKQGFWKDLLPNLFRAITDGTKDVLKFETPDTMERDRFFWFRDEEFARQTLSGLNPCTIKMVTEWPLRSKLDPEIYGPQESAITTEMVEQEIKGFMTCGEAVKAQKLFILDYHDLFLPFVSKIRELKGTTLYGSRTLFFLTHEGTLRPLAIELTRPPMDGKPQWKQVFRPAWHSTGVWLWRLAKAHVLAHESGYHQLISHWLRTHCCTEPYIIAAHRQLSEMHPIYRLLHPHFRYTMEINALARQYLINAKGIIETSFFPGKYSMELSSVVYDQEWRFDYEALPKDLINRAMAVEDPSAPHGLKLMVEDYPYANDGLVLWDIIKEWVSDYVNHYYSDSSLIVSDNELQAWWTEVRTVGHADKKDEPWWPVLKTPQDLIETLTTIIWIASGHHAAVNFGQYTYAGYFPNRPTTARMNMPTEDPNDELLKLFWEKPEISN</sequence>
<proteinExistence type="predicted"/>
<gene>
    <name evidence="1" type="ORF">D5086_000149</name>
</gene>
<evidence type="ECO:0000313" key="2">
    <source>
        <dbReference type="Proteomes" id="UP000309997"/>
    </source>
</evidence>
<reference evidence="1 2" key="1">
    <citation type="journal article" date="2024" name="Plant Biotechnol. J.">
        <title>Genome and CRISPR/Cas9 system of a widespread forest tree (Populus alba) in the world.</title>
        <authorList>
            <person name="Liu Y.J."/>
            <person name="Jiang P.F."/>
            <person name="Han X.M."/>
            <person name="Li X.Y."/>
            <person name="Wang H.M."/>
            <person name="Wang Y.J."/>
            <person name="Wang X.X."/>
            <person name="Zeng Q.Y."/>
        </authorList>
    </citation>
    <scope>NUCLEOTIDE SEQUENCE [LARGE SCALE GENOMIC DNA]</scope>
    <source>
        <strain evidence="2">cv. PAL-ZL1</strain>
    </source>
</reference>
<dbReference type="EMBL" id="RCHU02000001">
    <property type="protein sequence ID" value="KAL3609129.1"/>
    <property type="molecule type" value="Genomic_DNA"/>
</dbReference>
<name>A0ACC4CWH2_POPAL</name>
<accession>A0ACC4CWH2</accession>
<evidence type="ECO:0000313" key="1">
    <source>
        <dbReference type="EMBL" id="KAL3609129.1"/>
    </source>
</evidence>